<dbReference type="Gene3D" id="2.40.128.340">
    <property type="match status" value="1"/>
</dbReference>
<dbReference type="Proteomes" id="UP001220022">
    <property type="component" value="Unassembled WGS sequence"/>
</dbReference>
<reference evidence="1 2" key="1">
    <citation type="submission" date="2023-03" db="EMBL/GenBank/DDBJ databases">
        <title>Draft genome sequence of type strain Streptomyces ferralitis JCM 14344.</title>
        <authorList>
            <person name="Klaysubun C."/>
            <person name="Duangmal K."/>
        </authorList>
    </citation>
    <scope>NUCLEOTIDE SEQUENCE [LARGE SCALE GENOMIC DNA]</scope>
    <source>
        <strain evidence="1 2">JCM 14344</strain>
    </source>
</reference>
<organism evidence="1 2">
    <name type="scientific">Streptantibioticus ferralitis</name>
    <dbReference type="NCBI Taxonomy" id="236510"/>
    <lineage>
        <taxon>Bacteria</taxon>
        <taxon>Bacillati</taxon>
        <taxon>Actinomycetota</taxon>
        <taxon>Actinomycetes</taxon>
        <taxon>Kitasatosporales</taxon>
        <taxon>Streptomycetaceae</taxon>
        <taxon>Streptantibioticus</taxon>
    </lineage>
</organism>
<evidence type="ECO:0000313" key="2">
    <source>
        <dbReference type="Proteomes" id="UP001220022"/>
    </source>
</evidence>
<name>A0ABT5Z1P6_9ACTN</name>
<sequence length="48" mass="5431">MYFYDTGEVKMLTWLANPNGKFNDPVGSWEAPTGQWYKPSARFLGTSA</sequence>
<comment type="caution">
    <text evidence="1">The sequence shown here is derived from an EMBL/GenBank/DDBJ whole genome shotgun (WGS) entry which is preliminary data.</text>
</comment>
<keyword evidence="2" id="KW-1185">Reference proteome</keyword>
<gene>
    <name evidence="1" type="ORF">P2L57_19235</name>
</gene>
<dbReference type="RefSeq" id="WP_275816092.1">
    <property type="nucleotide sequence ID" value="NZ_BAAANM010000022.1"/>
</dbReference>
<proteinExistence type="predicted"/>
<evidence type="ECO:0000313" key="1">
    <source>
        <dbReference type="EMBL" id="MDF2257766.1"/>
    </source>
</evidence>
<dbReference type="EMBL" id="JARHTQ010000011">
    <property type="protein sequence ID" value="MDF2257766.1"/>
    <property type="molecule type" value="Genomic_DNA"/>
</dbReference>
<accession>A0ABT5Z1P6</accession>
<protein>
    <submittedName>
        <fullName evidence="1">Uncharacterized protein</fullName>
    </submittedName>
</protein>